<evidence type="ECO:0000313" key="2">
    <source>
        <dbReference type="EMBL" id="MBY73569.1"/>
    </source>
</evidence>
<dbReference type="PANTHER" id="PTHR19446">
    <property type="entry name" value="REVERSE TRANSCRIPTASES"/>
    <property type="match status" value="1"/>
</dbReference>
<dbReference type="PROSITE" id="PS50878">
    <property type="entry name" value="RT_POL"/>
    <property type="match status" value="1"/>
</dbReference>
<gene>
    <name evidence="2" type="ORF">g.2098</name>
</gene>
<reference evidence="2" key="1">
    <citation type="submission" date="2018-04" db="EMBL/GenBank/DDBJ databases">
        <title>Transcriptome assembly of Sipha flava.</title>
        <authorList>
            <person name="Scully E.D."/>
            <person name="Geib S.M."/>
            <person name="Palmer N.A."/>
            <person name="Koch K."/>
            <person name="Bradshaw J."/>
            <person name="Heng-Moss T."/>
            <person name="Sarath G."/>
        </authorList>
    </citation>
    <scope>NUCLEOTIDE SEQUENCE</scope>
</reference>
<organism evidence="2">
    <name type="scientific">Sipha flava</name>
    <name type="common">yellow sugarcane aphid</name>
    <dbReference type="NCBI Taxonomy" id="143950"/>
    <lineage>
        <taxon>Eukaryota</taxon>
        <taxon>Metazoa</taxon>
        <taxon>Ecdysozoa</taxon>
        <taxon>Arthropoda</taxon>
        <taxon>Hexapoda</taxon>
        <taxon>Insecta</taxon>
        <taxon>Pterygota</taxon>
        <taxon>Neoptera</taxon>
        <taxon>Paraneoptera</taxon>
        <taxon>Hemiptera</taxon>
        <taxon>Sternorrhyncha</taxon>
        <taxon>Aphidomorpha</taxon>
        <taxon>Aphidoidea</taxon>
        <taxon>Aphididae</taxon>
        <taxon>Sipha</taxon>
    </lineage>
</organism>
<sequence>MAIIIPILKPNKDRHEVTSYRPISLICTPSKLLEKIVSKRFYWTLKQTNFISNQQFGFQRNKSAIDALTLMTEDIYSAFNIKQHVLLTSLDVEKAYDMVWRHRILDILQKNKINGNTSTLAYISNFL</sequence>
<dbReference type="GO" id="GO:0003964">
    <property type="term" value="F:RNA-directed DNA polymerase activity"/>
    <property type="evidence" value="ECO:0007669"/>
    <property type="project" value="UniProtKB-KW"/>
</dbReference>
<protein>
    <submittedName>
        <fullName evidence="2">Putative RNA-directed DNA polymerase</fullName>
    </submittedName>
</protein>
<feature type="domain" description="Reverse transcriptase" evidence="1">
    <location>
        <begin position="1"/>
        <end position="127"/>
    </location>
</feature>
<dbReference type="OrthoDB" id="6628643at2759"/>
<proteinExistence type="predicted"/>
<keyword evidence="2" id="KW-0808">Transferase</keyword>
<dbReference type="InterPro" id="IPR000477">
    <property type="entry name" value="RT_dom"/>
</dbReference>
<evidence type="ECO:0000259" key="1">
    <source>
        <dbReference type="PROSITE" id="PS50878"/>
    </source>
</evidence>
<keyword evidence="2" id="KW-0548">Nucleotidyltransferase</keyword>
<name>A0A2S2Q756_9HEMI</name>
<dbReference type="AlphaFoldDB" id="A0A2S2Q756"/>
<dbReference type="Pfam" id="PF00078">
    <property type="entry name" value="RVT_1"/>
    <property type="match status" value="1"/>
</dbReference>
<dbReference type="EMBL" id="GGMS01004366">
    <property type="protein sequence ID" value="MBY73569.1"/>
    <property type="molecule type" value="Transcribed_RNA"/>
</dbReference>
<keyword evidence="2" id="KW-0695">RNA-directed DNA polymerase</keyword>
<accession>A0A2S2Q756</accession>